<accession>A0ABV4AHG6</accession>
<dbReference type="InterPro" id="IPR032812">
    <property type="entry name" value="SbsA_Ig"/>
</dbReference>
<name>A0ABV4AHG6_9GAMM</name>
<dbReference type="PROSITE" id="PS51257">
    <property type="entry name" value="PROKAR_LIPOPROTEIN"/>
    <property type="match status" value="1"/>
</dbReference>
<feature type="domain" description="SbsA Ig-like" evidence="2">
    <location>
        <begin position="38"/>
        <end position="132"/>
    </location>
</feature>
<comment type="caution">
    <text evidence="3">The sequence shown here is derived from an EMBL/GenBank/DDBJ whole genome shotgun (WGS) entry which is preliminary data.</text>
</comment>
<organism evidence="3 4">
    <name type="scientific">Isoalcanivorax beigongshangi</name>
    <dbReference type="NCBI Taxonomy" id="3238810"/>
    <lineage>
        <taxon>Bacteria</taxon>
        <taxon>Pseudomonadati</taxon>
        <taxon>Pseudomonadota</taxon>
        <taxon>Gammaproteobacteria</taxon>
        <taxon>Oceanospirillales</taxon>
        <taxon>Alcanivoracaceae</taxon>
        <taxon>Isoalcanivorax</taxon>
    </lineage>
</organism>
<evidence type="ECO:0000256" key="1">
    <source>
        <dbReference type="ARBA" id="ARBA00022729"/>
    </source>
</evidence>
<sequence>MKKWMLLALTASLAACGGSKDDVNADYDNQIERRNQNLVFAYPAAGQHNVPVTAPLMLSFSSAVKQPHALSLQLVAAGQPPVALHVETVDQGRGLMLTPAAPLQPLTAYQLALPAIDLEKGTAPARTLDFNTAPRWDAALTGQQGDRFTVVNQWPALDQAVPDFASLRLQLSQPLDPASVRYGNQQDSTVALLDANDQLVAADVLAVGPYLTVDPRADLPAGSYQLLLGGGLLSTAGHSLPGSAGSAETRYRFTVVDTRPPVTESNRQRERAMMRQSLVSGGTSALTGAAVNQVPLSSVLLGAEAEVALDGDLIVELAHAPAFPAATPLRLPRGTVLNASNLDVQLGGEVAAGLSSGRVTLELLSDATGVLLDNPYSRAADAPKLVRAMMDVAISAEDPRANGAVTQTLMHVALVGTARARGDDLVLDVIAVAEPQLLSSEYARTLISLHLEGKPTSGVRPPVDDRVLEQVHAGAEADPARVNPHAPLTLMFNKAIALQDAEQLSLTHNGVPVPFSAAVRGSALYLQPQQPLSYAQQQGDQVQPSLYELSLGTGIVGLNGAAVAGNSGMRLEMPVQVNEGHEYGWRIEDSSSGEMPQFIDLGVQPVPQRAPMLLVTYPGQPCALDPASLDLANSTVGYCAGSLREPYRRKKVSDLGLTVVAELSKLPEPDLPLSTLPANRPLITIFSKPIAASSVQLGGSYQVEQIDESGRSLGAVAGRVEVNGAELRFWPQQPWKEGALYRYRLASNGDRHSASAQCDGQGAICDVSGLPIQTQLHALERTQAPIESDNEIVGYDDMIVQSVNLATGGGPDLVQYFRAEASSTRVLQVLNGPSVDTNGNLRHERNAPSLIPAEMDQMRISYMEYSVEEDGVDSSQRDPMACAGAGPCLDPGGIAPIRNSAKILSTTLYEPGDNMSMPGLNIGCGYLNGQIRDDQQNVIAGYDRAECPENLFMHLTASLVAEVGDYDAALGGLEVVVHPAQIFGTSLPIYAAFPPLGGEKGVLGMDSGPQVMRLRPAIDDLSCVDDIASGKQCSRSQPIRGVIREQDGQAVLDLTVDLYADAMELQTHITAIATAMGVEGFGDVLHDLVQVPLQLQLTGPVSFNADGTMKVAQQSVNALELPLNLVLNTFGTYFLMADYGLLIPSGGAKLELHTQLPRP</sequence>
<dbReference type="Pfam" id="PF13205">
    <property type="entry name" value="Big_5"/>
    <property type="match status" value="1"/>
</dbReference>
<gene>
    <name evidence="3" type="ORF">AB5I84_03385</name>
</gene>
<keyword evidence="4" id="KW-1185">Reference proteome</keyword>
<evidence type="ECO:0000313" key="3">
    <source>
        <dbReference type="EMBL" id="MEY1661186.1"/>
    </source>
</evidence>
<keyword evidence="1" id="KW-0732">Signal</keyword>
<dbReference type="Proteomes" id="UP001562065">
    <property type="component" value="Unassembled WGS sequence"/>
</dbReference>
<evidence type="ECO:0000259" key="2">
    <source>
        <dbReference type="Pfam" id="PF13205"/>
    </source>
</evidence>
<reference evidence="3 4" key="1">
    <citation type="submission" date="2024-07" db="EMBL/GenBank/DDBJ databases">
        <authorList>
            <person name="Ren Q."/>
        </authorList>
    </citation>
    <scope>NUCLEOTIDE SEQUENCE [LARGE SCALE GENOMIC DNA]</scope>
    <source>
        <strain evidence="3 4">REN37</strain>
    </source>
</reference>
<dbReference type="RefSeq" id="WP_369454433.1">
    <property type="nucleotide sequence ID" value="NZ_JBGCUO010000001.1"/>
</dbReference>
<proteinExistence type="predicted"/>
<protein>
    <submittedName>
        <fullName evidence="3">Ig-like domain-containing protein</fullName>
    </submittedName>
</protein>
<evidence type="ECO:0000313" key="4">
    <source>
        <dbReference type="Proteomes" id="UP001562065"/>
    </source>
</evidence>
<dbReference type="EMBL" id="JBGCUO010000001">
    <property type="protein sequence ID" value="MEY1661186.1"/>
    <property type="molecule type" value="Genomic_DNA"/>
</dbReference>